<dbReference type="InterPro" id="IPR018241">
    <property type="entry name" value="Anion_exchange_CS"/>
</dbReference>
<dbReference type="InterPro" id="IPR013769">
    <property type="entry name" value="Band3_cytoplasmic_dom"/>
</dbReference>
<sequence length="990" mass="108621">PRWRAGGIPAERDAGVAVSPGPGGGYRGPWWSPERAQRGQGRSAPPGAIPVFTVSKGKVLRGLRCTQGVGPARRPHPGFIGQERTGSAEGVQVGRGQGQGTLRSWGCAGWGQTVPVTIPVPVLVHPGVRDSTGRCPQGQRGTSRAEVTGGHIQHPPAREWCQTPVTPGPGGSHPWRVALLQLWDPRGSPVRGMGGGALTPPWLRPQVYTELHELVMDSKKELCWMEAGHWLQLEENFTAGGDWGQPHISFLTYRSLLDLHRALAKGAVLLDVAATSLAAVAHVLIEQMIYEGQIKPQDREDLLRTLLLQHNGTKSGPQLSEKLPKDAEATLVLVGCAAFLEQPTLAFVRLRDAVTMDAVLNVPLPVRFLFVVLGPDSPHVSYHEIGRTIATMMAERVFRRDAYLAESRQDLLRGVEDFLEASIVLPPTETPSEQQLRSLVPLQRQLLRRRYQHPGKAPEDFLKETEEPEDDDPLRRTGRPFGGLVRDIRRRYPKYLSDIKDALSPQCLAAVIFIYFAALSPAVTFGGLLGEKTKGMMGVSELLISTCVQCVVFSILSAQPLLVVGFSGPLLVFEEAFFSVGAAPRPSDPPLAVSCSGTGAPWVPAGTPRVLPHPLSSPDPSPPAQIFRTHPLQRIYNVQAVVTPNVAEPNTALLSLVLMAGTFFLALFLRKFKNSAFLPGKVRRLIGDFGVPISIFIMALADFFVKDTYTQKLKVPKGLEVTNSTARGWFINPMGKENSFPIWMMFASVVPALLVFILIFLETQITTLIVSKPERKLVKGSGFHLDLLLIVAMGGVAALFGMPWLSATTVRTITHANALTVMSKSSSGGEKPQILEVKEQRISGLLVAVLIGVSILMEPILKYVPLAVLFGIFLYMGVTSLFGIQLFDRILLLLMPPKYHPKEAYVTRVKTWRMHLFTLTQILMLALLWGVKASPASLALPFVLILTVPLRRFLLPKIFREIELKCHEREHECVSVHECAQWGRVLPLPP</sequence>
<feature type="transmembrane region" description="Helical" evidence="12">
    <location>
        <begin position="782"/>
        <end position="798"/>
    </location>
</feature>
<evidence type="ECO:0000256" key="9">
    <source>
        <dbReference type="ARBA" id="ARBA00023136"/>
    </source>
</evidence>
<evidence type="ECO:0000256" key="11">
    <source>
        <dbReference type="ARBA" id="ARBA00049347"/>
    </source>
</evidence>
<evidence type="ECO:0000256" key="13">
    <source>
        <dbReference type="SAM" id="MobiDB-lite"/>
    </source>
</evidence>
<accession>A0A8C3C7P4</accession>
<dbReference type="NCBIfam" id="TIGR00834">
    <property type="entry name" value="ae"/>
    <property type="match status" value="1"/>
</dbReference>
<evidence type="ECO:0000256" key="3">
    <source>
        <dbReference type="ARBA" id="ARBA00022448"/>
    </source>
</evidence>
<comment type="caution">
    <text evidence="12">Lacks conserved residue(s) required for the propagation of feature annotation.</text>
</comment>
<dbReference type="PANTHER" id="PTHR11453">
    <property type="entry name" value="ANION EXCHANGE PROTEIN"/>
    <property type="match status" value="1"/>
</dbReference>
<feature type="region of interest" description="Disordered" evidence="13">
    <location>
        <begin position="67"/>
        <end position="97"/>
    </location>
</feature>
<evidence type="ECO:0000256" key="10">
    <source>
        <dbReference type="ARBA" id="ARBA00023180"/>
    </source>
</evidence>
<keyword evidence="3 12" id="KW-0813">Transport</keyword>
<dbReference type="PRINTS" id="PR00165">
    <property type="entry name" value="ANIONEXCHNGR"/>
</dbReference>
<dbReference type="Gene3D" id="3.40.930.10">
    <property type="entry name" value="Mannitol-specific EII, Chain A"/>
    <property type="match status" value="2"/>
</dbReference>
<dbReference type="InterPro" id="IPR011531">
    <property type="entry name" value="HCO3_transpt-like_TM_dom"/>
</dbReference>
<feature type="transmembrane region" description="Helical" evidence="12">
    <location>
        <begin position="867"/>
        <end position="891"/>
    </location>
</feature>
<dbReference type="FunFam" id="3.40.930.10:FF:000020">
    <property type="entry name" value="Anion exchange protein"/>
    <property type="match status" value="1"/>
</dbReference>
<dbReference type="InterPro" id="IPR001717">
    <property type="entry name" value="Anion_exchange"/>
</dbReference>
<evidence type="ECO:0000256" key="4">
    <source>
        <dbReference type="ARBA" id="ARBA00022475"/>
    </source>
</evidence>
<feature type="domain" description="Band 3 cytoplasmic" evidence="15">
    <location>
        <begin position="206"/>
        <end position="312"/>
    </location>
</feature>
<feature type="transmembrane region" description="Helical" evidence="12">
    <location>
        <begin position="652"/>
        <end position="669"/>
    </location>
</feature>
<evidence type="ECO:0000256" key="1">
    <source>
        <dbReference type="ARBA" id="ARBA00004651"/>
    </source>
</evidence>
<feature type="transmembrane region" description="Helical" evidence="12">
    <location>
        <begin position="842"/>
        <end position="861"/>
    </location>
</feature>
<reference evidence="16" key="2">
    <citation type="submission" date="2025-08" db="UniProtKB">
        <authorList>
            <consortium name="Ensembl"/>
        </authorList>
    </citation>
    <scope>IDENTIFICATION</scope>
</reference>
<dbReference type="Gene3D" id="1.10.287.570">
    <property type="entry name" value="Helical hairpin bin"/>
    <property type="match status" value="1"/>
</dbReference>
<evidence type="ECO:0000256" key="6">
    <source>
        <dbReference type="ARBA" id="ARBA00022692"/>
    </source>
</evidence>
<keyword evidence="7 12" id="KW-1133">Transmembrane helix</keyword>
<keyword evidence="17" id="KW-1185">Reference proteome</keyword>
<dbReference type="GO" id="GO:0005452">
    <property type="term" value="F:solute:inorganic anion antiporter activity"/>
    <property type="evidence" value="ECO:0007669"/>
    <property type="project" value="InterPro"/>
</dbReference>
<keyword evidence="9 12" id="KW-0472">Membrane</keyword>
<dbReference type="GO" id="GO:0008509">
    <property type="term" value="F:monoatomic anion transmembrane transporter activity"/>
    <property type="evidence" value="ECO:0007669"/>
    <property type="project" value="InterPro"/>
</dbReference>
<dbReference type="PRINTS" id="PR01231">
    <property type="entry name" value="HCO3TRNSPORT"/>
</dbReference>
<evidence type="ECO:0000256" key="2">
    <source>
        <dbReference type="ARBA" id="ARBA00010993"/>
    </source>
</evidence>
<comment type="similarity">
    <text evidence="2 12">Belongs to the anion exchanger (TC 2.A.31) family.</text>
</comment>
<dbReference type="PRINTS" id="PR01187">
    <property type="entry name" value="ANIONEXHNGR1"/>
</dbReference>
<feature type="region of interest" description="Disordered" evidence="13">
    <location>
        <begin position="457"/>
        <end position="478"/>
    </location>
</feature>
<evidence type="ECO:0000259" key="15">
    <source>
        <dbReference type="Pfam" id="PF07565"/>
    </source>
</evidence>
<dbReference type="InterPro" id="IPR016152">
    <property type="entry name" value="PTrfase/Anion_transptr"/>
</dbReference>
<reference evidence="16" key="1">
    <citation type="submission" date="2018-09" db="EMBL/GenBank/DDBJ databases">
        <title>Common duck and Muscovy duck high density SNP chip.</title>
        <authorList>
            <person name="Vignal A."/>
            <person name="Thebault N."/>
            <person name="Warren W.C."/>
        </authorList>
    </citation>
    <scope>NUCLEOTIDE SEQUENCE [LARGE SCALE GENOMIC DNA]</scope>
</reference>
<feature type="transmembrane region" description="Helical" evidence="12">
    <location>
        <begin position="740"/>
        <end position="761"/>
    </location>
</feature>
<evidence type="ECO:0000256" key="12">
    <source>
        <dbReference type="RuleBase" id="RU362035"/>
    </source>
</evidence>
<feature type="domain" description="Bicarbonate transporter-like transmembrane" evidence="14">
    <location>
        <begin position="479"/>
        <end position="581"/>
    </location>
</feature>
<dbReference type="SUPFAM" id="SSF55804">
    <property type="entry name" value="Phoshotransferase/anion transport protein"/>
    <property type="match status" value="1"/>
</dbReference>
<keyword evidence="6 12" id="KW-0812">Transmembrane</keyword>
<organism evidence="16 17">
    <name type="scientific">Cairina moschata</name>
    <name type="common">Muscovy duck</name>
    <dbReference type="NCBI Taxonomy" id="8855"/>
    <lineage>
        <taxon>Eukaryota</taxon>
        <taxon>Metazoa</taxon>
        <taxon>Chordata</taxon>
        <taxon>Craniata</taxon>
        <taxon>Vertebrata</taxon>
        <taxon>Euteleostomi</taxon>
        <taxon>Archelosauria</taxon>
        <taxon>Archosauria</taxon>
        <taxon>Dinosauria</taxon>
        <taxon>Saurischia</taxon>
        <taxon>Theropoda</taxon>
        <taxon>Coelurosauria</taxon>
        <taxon>Aves</taxon>
        <taxon>Neognathae</taxon>
        <taxon>Galloanserae</taxon>
        <taxon>Anseriformes</taxon>
        <taxon>Anatidae</taxon>
        <taxon>Anatinae</taxon>
        <taxon>Cairina</taxon>
    </lineage>
</organism>
<dbReference type="AlphaFoldDB" id="A0A8C3C7P4"/>
<proteinExistence type="inferred from homology"/>
<feature type="transmembrane region" description="Helical" evidence="12">
    <location>
        <begin position="542"/>
        <end position="562"/>
    </location>
</feature>
<evidence type="ECO:0000256" key="8">
    <source>
        <dbReference type="ARBA" id="ARBA00023065"/>
    </source>
</evidence>
<keyword evidence="4" id="KW-1003">Cell membrane</keyword>
<feature type="domain" description="Band 3 cytoplasmic" evidence="15">
    <location>
        <begin position="314"/>
        <end position="431"/>
    </location>
</feature>
<keyword evidence="5" id="KW-0039">Anion exchange</keyword>
<keyword evidence="10" id="KW-0325">Glycoprotein</keyword>
<comment type="subcellular location">
    <subcellularLocation>
        <location evidence="1">Cell membrane</location>
        <topology evidence="1">Multi-pass membrane protein</topology>
    </subcellularLocation>
    <subcellularLocation>
        <location evidence="12">Membrane</location>
        <topology evidence="12">Multi-pass membrane protein</topology>
    </subcellularLocation>
</comment>
<dbReference type="Pfam" id="PF07565">
    <property type="entry name" value="Band_3_cyto"/>
    <property type="match status" value="2"/>
</dbReference>
<feature type="transmembrane region" description="Helical" evidence="12">
    <location>
        <begin position="685"/>
        <end position="705"/>
    </location>
</feature>
<feature type="transmembrane region" description="Helical" evidence="12">
    <location>
        <begin position="508"/>
        <end position="530"/>
    </location>
</feature>
<feature type="region of interest" description="Disordered" evidence="13">
    <location>
        <begin position="1"/>
        <end position="48"/>
    </location>
</feature>
<dbReference type="GO" id="GO:0015106">
    <property type="term" value="F:bicarbonate transmembrane transporter activity"/>
    <property type="evidence" value="ECO:0007669"/>
    <property type="project" value="TreeGrafter"/>
</dbReference>
<dbReference type="GO" id="GO:0016323">
    <property type="term" value="C:basolateral plasma membrane"/>
    <property type="evidence" value="ECO:0007669"/>
    <property type="project" value="TreeGrafter"/>
</dbReference>
<evidence type="ECO:0000256" key="7">
    <source>
        <dbReference type="ARBA" id="ARBA00022989"/>
    </source>
</evidence>
<feature type="region of interest" description="Disordered" evidence="13">
    <location>
        <begin position="129"/>
        <end position="159"/>
    </location>
</feature>
<comment type="catalytic activity">
    <reaction evidence="11">
        <text>hydrogencarbonate(in) + chloride(out) = hydrogencarbonate(out) + chloride(in)</text>
        <dbReference type="Rhea" id="RHEA:72363"/>
        <dbReference type="ChEBI" id="CHEBI:17544"/>
        <dbReference type="ChEBI" id="CHEBI:17996"/>
    </reaction>
</comment>
<evidence type="ECO:0000313" key="17">
    <source>
        <dbReference type="Proteomes" id="UP000694556"/>
    </source>
</evidence>
<evidence type="ECO:0000259" key="14">
    <source>
        <dbReference type="Pfam" id="PF00955"/>
    </source>
</evidence>
<name>A0A8C3C7P4_CAIMO</name>
<dbReference type="FunFam" id="1.10.287.570:FF:000001">
    <property type="entry name" value="Anion exchange protein"/>
    <property type="match status" value="1"/>
</dbReference>
<dbReference type="GO" id="GO:0051453">
    <property type="term" value="P:regulation of intracellular pH"/>
    <property type="evidence" value="ECO:0007669"/>
    <property type="project" value="TreeGrafter"/>
</dbReference>
<dbReference type="PROSITE" id="PS00219">
    <property type="entry name" value="ANION_EXCHANGER_1"/>
    <property type="match status" value="1"/>
</dbReference>
<reference evidence="16" key="3">
    <citation type="submission" date="2025-09" db="UniProtKB">
        <authorList>
            <consortium name="Ensembl"/>
        </authorList>
    </citation>
    <scope>IDENTIFICATION</scope>
</reference>
<dbReference type="Proteomes" id="UP000694556">
    <property type="component" value="Chromosome 28"/>
</dbReference>
<evidence type="ECO:0000256" key="5">
    <source>
        <dbReference type="ARBA" id="ARBA00022681"/>
    </source>
</evidence>
<evidence type="ECO:0000313" key="16">
    <source>
        <dbReference type="Ensembl" id="ENSCMMP00000016508.1"/>
    </source>
</evidence>
<keyword evidence="8 12" id="KW-0406">Ion transport</keyword>
<dbReference type="PANTHER" id="PTHR11453:SF12">
    <property type="entry name" value="BAND 3 ANION TRANSPORT PROTEIN"/>
    <property type="match status" value="1"/>
</dbReference>
<feature type="domain" description="Bicarbonate transporter-like transmembrane" evidence="14">
    <location>
        <begin position="645"/>
        <end position="970"/>
    </location>
</feature>
<dbReference type="InterPro" id="IPR002977">
    <property type="entry name" value="Anion_exchange_1"/>
</dbReference>
<protein>
    <recommendedName>
        <fullName evidence="12">Anion exchange protein</fullName>
    </recommendedName>
</protein>
<dbReference type="Pfam" id="PF00955">
    <property type="entry name" value="HCO3_cotransp"/>
    <property type="match status" value="2"/>
</dbReference>
<dbReference type="Ensembl" id="ENSCMMT00000018155.1">
    <property type="protein sequence ID" value="ENSCMMP00000016508.1"/>
    <property type="gene ID" value="ENSCMMG00000009880.1"/>
</dbReference>
<dbReference type="InterPro" id="IPR003020">
    <property type="entry name" value="HCO3_transpt_euk"/>
</dbReference>